<evidence type="ECO:0000256" key="7">
    <source>
        <dbReference type="ARBA" id="ARBA00034902"/>
    </source>
</evidence>
<dbReference type="GO" id="GO:0005509">
    <property type="term" value="F:calcium ion binding"/>
    <property type="evidence" value="ECO:0007669"/>
    <property type="project" value="InterPro"/>
</dbReference>
<evidence type="ECO:0000256" key="3">
    <source>
        <dbReference type="ARBA" id="ARBA00023136"/>
    </source>
</evidence>
<evidence type="ECO:0000256" key="5">
    <source>
        <dbReference type="ARBA" id="ARBA00034746"/>
    </source>
</evidence>
<feature type="signal peptide" evidence="9">
    <location>
        <begin position="1"/>
        <end position="19"/>
    </location>
</feature>
<dbReference type="GO" id="GO:0030867">
    <property type="term" value="C:rough endoplasmic reticulum membrane"/>
    <property type="evidence" value="ECO:0007669"/>
    <property type="project" value="UniProtKB-SubCell"/>
</dbReference>
<proteinExistence type="inferred from homology"/>
<keyword evidence="3" id="KW-0472">Membrane</keyword>
<reference evidence="10" key="1">
    <citation type="submission" date="2020-03" db="EMBL/GenBank/DDBJ databases">
        <title>Transcriptomic Profiling of the Digestive Tract of the Rat Flea, Xenopsylla cheopis, Following Blood Feeding and Infection with Yersinia pestis.</title>
        <authorList>
            <person name="Bland D.M."/>
            <person name="Martens C.A."/>
            <person name="Virtaneva K."/>
            <person name="Kanakabandi K."/>
            <person name="Long D."/>
            <person name="Rosenke R."/>
            <person name="Saturday G.A."/>
            <person name="Hoyt F.H."/>
            <person name="Bruno D.P."/>
            <person name="Ribeiro J.M.C."/>
            <person name="Hinnebusch J."/>
        </authorList>
    </citation>
    <scope>NUCLEOTIDE SEQUENCE</scope>
</reference>
<comment type="subcellular location">
    <subcellularLocation>
        <location evidence="4">Rough endoplasmic reticulum membrane</location>
        <topology evidence="4">Single-pass type I membrane protein</topology>
    </subcellularLocation>
</comment>
<name>A0A6M2DXD6_XENCH</name>
<evidence type="ECO:0000256" key="2">
    <source>
        <dbReference type="ARBA" id="ARBA00022989"/>
    </source>
</evidence>
<evidence type="ECO:0000256" key="6">
    <source>
        <dbReference type="ARBA" id="ARBA00034875"/>
    </source>
</evidence>
<feature type="region of interest" description="Disordered" evidence="8">
    <location>
        <begin position="414"/>
        <end position="472"/>
    </location>
</feature>
<dbReference type="PANTHER" id="PTHR12883">
    <property type="entry name" value="ADIPOCYTE-SPECIFIC PROTEIN 4-RELATED"/>
    <property type="match status" value="1"/>
</dbReference>
<keyword evidence="2" id="KW-1133">Transmembrane helix</keyword>
<dbReference type="GO" id="GO:0032469">
    <property type="term" value="P:endoplasmic reticulum calcium ion homeostasis"/>
    <property type="evidence" value="ECO:0007669"/>
    <property type="project" value="InterPro"/>
</dbReference>
<evidence type="ECO:0000256" key="4">
    <source>
        <dbReference type="ARBA" id="ARBA00034697"/>
    </source>
</evidence>
<dbReference type="InterPro" id="IPR012879">
    <property type="entry name" value="CCDC47"/>
</dbReference>
<evidence type="ECO:0000256" key="1">
    <source>
        <dbReference type="ARBA" id="ARBA00022692"/>
    </source>
</evidence>
<sequence>MKSWIVFLLFLASFYNVYSDYPSVDDAEFGEFEDFEADDVVVTDKRSEWAEIEEPEQVQHNTNDENEFVEADDGDGIVQDEDNEFEHFQDDEEFEGFESTTKPSAGQPSLPKTEPKITITNVPHHLRAHWDSYWMEMLMLLGLCIYFINFFAGKSKNTKLANIWFNSHRSMLEENFSLVGDDGKLETDCPGLLKESDNQFTLWCSGRTCCEGMLVELKFIKRQDLVAVISGLVRPVSDQVHIKVEMSKDDMDSFIFCVATKKTASHMYKDLADLSVYCPERRPGDKFGLPSNFMVMSEIQEATSAVLDTRVVTAINKYAAMIESIHVSDQYSGQKQPEDTTLLKQPDVFKILHIVLNLPTKGNLTEISEASLPLLTLTFYLMEKLKRYRLSKEGKAKADKNRLRVEEAFLKSTHAARAEAAAQRREERRKQEKEKVMAEDDPEKQRRWEEKEQKRQLKKKAPKMKQLKVKAL</sequence>
<dbReference type="Pfam" id="PF07946">
    <property type="entry name" value="CCDC47"/>
    <property type="match status" value="1"/>
</dbReference>
<dbReference type="AlphaFoldDB" id="A0A6M2DXD6"/>
<feature type="chain" id="PRO_5026769218" description="PAT complex subunit CCDC47" evidence="9">
    <location>
        <begin position="20"/>
        <end position="472"/>
    </location>
</feature>
<keyword evidence="9" id="KW-0732">Signal</keyword>
<feature type="region of interest" description="Disordered" evidence="8">
    <location>
        <begin position="92"/>
        <end position="115"/>
    </location>
</feature>
<evidence type="ECO:0000256" key="8">
    <source>
        <dbReference type="SAM" id="MobiDB-lite"/>
    </source>
</evidence>
<feature type="compositionally biased region" description="Basic residues" evidence="8">
    <location>
        <begin position="456"/>
        <end position="472"/>
    </location>
</feature>
<evidence type="ECO:0000313" key="10">
    <source>
        <dbReference type="EMBL" id="NOV51019.1"/>
    </source>
</evidence>
<comment type="similarity">
    <text evidence="5">Belongs to the CCDC47 family.</text>
</comment>
<dbReference type="EMBL" id="GIIL01007293">
    <property type="protein sequence ID" value="NOV51019.1"/>
    <property type="molecule type" value="Transcribed_RNA"/>
</dbReference>
<organism evidence="10">
    <name type="scientific">Xenopsylla cheopis</name>
    <name type="common">Oriental rat flea</name>
    <name type="synonym">Pulex cheopis</name>
    <dbReference type="NCBI Taxonomy" id="163159"/>
    <lineage>
        <taxon>Eukaryota</taxon>
        <taxon>Metazoa</taxon>
        <taxon>Ecdysozoa</taxon>
        <taxon>Arthropoda</taxon>
        <taxon>Hexapoda</taxon>
        <taxon>Insecta</taxon>
        <taxon>Pterygota</taxon>
        <taxon>Neoptera</taxon>
        <taxon>Endopterygota</taxon>
        <taxon>Siphonaptera</taxon>
        <taxon>Pulicidae</taxon>
        <taxon>Xenopsyllinae</taxon>
        <taxon>Xenopsylla</taxon>
    </lineage>
</organism>
<protein>
    <recommendedName>
        <fullName evidence="6">PAT complex subunit CCDC47</fullName>
    </recommendedName>
    <alternativeName>
        <fullName evidence="7">Coiled-coil domain-containing protein 47</fullName>
    </alternativeName>
</protein>
<evidence type="ECO:0000256" key="9">
    <source>
        <dbReference type="SAM" id="SignalP"/>
    </source>
</evidence>
<accession>A0A6M2DXD6</accession>
<dbReference type="PANTHER" id="PTHR12883:SF0">
    <property type="entry name" value="PAT COMPLEX SUBUNIT CCDC47"/>
    <property type="match status" value="1"/>
</dbReference>
<keyword evidence="1" id="KW-0812">Transmembrane</keyword>
<feature type="compositionally biased region" description="Basic and acidic residues" evidence="8">
    <location>
        <begin position="422"/>
        <end position="455"/>
    </location>
</feature>